<dbReference type="AlphaFoldDB" id="A0A8X6NMW8"/>
<protein>
    <submittedName>
        <fullName evidence="1">Uncharacterized protein</fullName>
    </submittedName>
</protein>
<accession>A0A8X6NMW8</accession>
<gene>
    <name evidence="1" type="ORF">NPIL_381851</name>
</gene>
<keyword evidence="2" id="KW-1185">Reference proteome</keyword>
<name>A0A8X6NMW8_NEPPI</name>
<evidence type="ECO:0000313" key="1">
    <source>
        <dbReference type="EMBL" id="GFT23796.1"/>
    </source>
</evidence>
<dbReference type="Proteomes" id="UP000887013">
    <property type="component" value="Unassembled WGS sequence"/>
</dbReference>
<reference evidence="1" key="1">
    <citation type="submission" date="2020-08" db="EMBL/GenBank/DDBJ databases">
        <title>Multicomponent nature underlies the extraordinary mechanical properties of spider dragline silk.</title>
        <authorList>
            <person name="Kono N."/>
            <person name="Nakamura H."/>
            <person name="Mori M."/>
            <person name="Yoshida Y."/>
            <person name="Ohtoshi R."/>
            <person name="Malay A.D."/>
            <person name="Moran D.A.P."/>
            <person name="Tomita M."/>
            <person name="Numata K."/>
            <person name="Arakawa K."/>
        </authorList>
    </citation>
    <scope>NUCLEOTIDE SEQUENCE</scope>
</reference>
<dbReference type="EMBL" id="BMAW01011433">
    <property type="protein sequence ID" value="GFT23796.1"/>
    <property type="molecule type" value="Genomic_DNA"/>
</dbReference>
<proteinExistence type="predicted"/>
<feature type="non-terminal residue" evidence="1">
    <location>
        <position position="19"/>
    </location>
</feature>
<evidence type="ECO:0000313" key="2">
    <source>
        <dbReference type="Proteomes" id="UP000887013"/>
    </source>
</evidence>
<sequence length="19" mass="2209">MATAFALLVMAGRRLRRFK</sequence>
<comment type="caution">
    <text evidence="1">The sequence shown here is derived from an EMBL/GenBank/DDBJ whole genome shotgun (WGS) entry which is preliminary data.</text>
</comment>
<organism evidence="1 2">
    <name type="scientific">Nephila pilipes</name>
    <name type="common">Giant wood spider</name>
    <name type="synonym">Nephila maculata</name>
    <dbReference type="NCBI Taxonomy" id="299642"/>
    <lineage>
        <taxon>Eukaryota</taxon>
        <taxon>Metazoa</taxon>
        <taxon>Ecdysozoa</taxon>
        <taxon>Arthropoda</taxon>
        <taxon>Chelicerata</taxon>
        <taxon>Arachnida</taxon>
        <taxon>Araneae</taxon>
        <taxon>Araneomorphae</taxon>
        <taxon>Entelegynae</taxon>
        <taxon>Araneoidea</taxon>
        <taxon>Nephilidae</taxon>
        <taxon>Nephila</taxon>
    </lineage>
</organism>